<dbReference type="PANTHER" id="PTHR44085:SF2">
    <property type="entry name" value="SEPIAPTERIN REDUCTASE"/>
    <property type="match status" value="1"/>
</dbReference>
<dbReference type="PANTHER" id="PTHR44085">
    <property type="entry name" value="SEPIAPTERIN REDUCTASE"/>
    <property type="match status" value="1"/>
</dbReference>
<dbReference type="Proteomes" id="UP000244930">
    <property type="component" value="Chromosome"/>
</dbReference>
<dbReference type="RefSeq" id="WP_108949879.1">
    <property type="nucleotide sequence ID" value="NZ_CP022187.1"/>
</dbReference>
<keyword evidence="2" id="KW-0963">Cytoplasm</keyword>
<accession>A0A2U8GT22</accession>
<comment type="subcellular location">
    <subcellularLocation>
        <location evidence="1">Cytoplasm</location>
    </subcellularLocation>
</comment>
<reference evidence="5 6" key="1">
    <citation type="submission" date="2017-06" db="EMBL/GenBank/DDBJ databases">
        <title>Azoarcus.</title>
        <authorList>
            <person name="Woo J.-H."/>
            <person name="Kim H.-S."/>
        </authorList>
    </citation>
    <scope>NUCLEOTIDE SEQUENCE [LARGE SCALE GENOMIC DNA]</scope>
    <source>
        <strain evidence="5 6">TSPY31</strain>
    </source>
</reference>
<dbReference type="Pfam" id="PF00106">
    <property type="entry name" value="adh_short"/>
    <property type="match status" value="1"/>
</dbReference>
<protein>
    <submittedName>
        <fullName evidence="5">Short-chain dehydrogenase</fullName>
    </submittedName>
</protein>
<sequence>MRAIVTGHSRGLGAAIAESLLKRGIRVLGLARHGNADLSVRFPALLQEEALDLSELPALDAWLSGGRFKRFLADEGSALLINNAGLLQPVGLLGNQSTARILQTVSLNIAAPLALANAFAAGGSPERARRIVHISSGAARKPYAGWSVYCASKAALDHHARAVALEAPPWLKISSIAPGVIDTDMQGEIRASSEAAFPQRARFEALKREGQLNSAERCALQLVNHVLSDAFGHEAVSDLRELD</sequence>
<dbReference type="KEGG" id="acom:CEW83_13885"/>
<dbReference type="PRINTS" id="PR00081">
    <property type="entry name" value="GDHRDH"/>
</dbReference>
<organism evidence="5 6">
    <name type="scientific">Parazoarcus communis</name>
    <dbReference type="NCBI Taxonomy" id="41977"/>
    <lineage>
        <taxon>Bacteria</taxon>
        <taxon>Pseudomonadati</taxon>
        <taxon>Pseudomonadota</taxon>
        <taxon>Betaproteobacteria</taxon>
        <taxon>Rhodocyclales</taxon>
        <taxon>Zoogloeaceae</taxon>
        <taxon>Parazoarcus</taxon>
    </lineage>
</organism>
<dbReference type="SUPFAM" id="SSF51735">
    <property type="entry name" value="NAD(P)-binding Rossmann-fold domains"/>
    <property type="match status" value="1"/>
</dbReference>
<dbReference type="AlphaFoldDB" id="A0A2U8GT22"/>
<keyword evidence="3" id="KW-0521">NADP</keyword>
<evidence type="ECO:0000256" key="4">
    <source>
        <dbReference type="ARBA" id="ARBA00023002"/>
    </source>
</evidence>
<proteinExistence type="predicted"/>
<dbReference type="GO" id="GO:0006729">
    <property type="term" value="P:tetrahydrobiopterin biosynthetic process"/>
    <property type="evidence" value="ECO:0007669"/>
    <property type="project" value="TreeGrafter"/>
</dbReference>
<evidence type="ECO:0000313" key="5">
    <source>
        <dbReference type="EMBL" id="AWI76176.1"/>
    </source>
</evidence>
<keyword evidence="4" id="KW-0560">Oxidoreductase</keyword>
<dbReference type="NCBIfam" id="NF005436">
    <property type="entry name" value="PRK07023.1"/>
    <property type="match status" value="1"/>
</dbReference>
<dbReference type="InterPro" id="IPR051721">
    <property type="entry name" value="Biopterin_syn/organic_redct"/>
</dbReference>
<gene>
    <name evidence="5" type="ORF">CEW83_13885</name>
</gene>
<evidence type="ECO:0000256" key="2">
    <source>
        <dbReference type="ARBA" id="ARBA00022490"/>
    </source>
</evidence>
<evidence type="ECO:0000256" key="3">
    <source>
        <dbReference type="ARBA" id="ARBA00022857"/>
    </source>
</evidence>
<dbReference type="GO" id="GO:0004757">
    <property type="term" value="F:sepiapterin reductase (NADP+) activity"/>
    <property type="evidence" value="ECO:0007669"/>
    <property type="project" value="TreeGrafter"/>
</dbReference>
<evidence type="ECO:0000313" key="6">
    <source>
        <dbReference type="Proteomes" id="UP000244930"/>
    </source>
</evidence>
<dbReference type="InterPro" id="IPR036291">
    <property type="entry name" value="NAD(P)-bd_dom_sf"/>
</dbReference>
<dbReference type="EMBL" id="CP022187">
    <property type="protein sequence ID" value="AWI76176.1"/>
    <property type="molecule type" value="Genomic_DNA"/>
</dbReference>
<dbReference type="InterPro" id="IPR002347">
    <property type="entry name" value="SDR_fam"/>
</dbReference>
<evidence type="ECO:0000256" key="1">
    <source>
        <dbReference type="ARBA" id="ARBA00004496"/>
    </source>
</evidence>
<dbReference type="GO" id="GO:0005737">
    <property type="term" value="C:cytoplasm"/>
    <property type="evidence" value="ECO:0007669"/>
    <property type="project" value="UniProtKB-SubCell"/>
</dbReference>
<keyword evidence="6" id="KW-1185">Reference proteome</keyword>
<dbReference type="Gene3D" id="3.40.50.720">
    <property type="entry name" value="NAD(P)-binding Rossmann-like Domain"/>
    <property type="match status" value="1"/>
</dbReference>
<name>A0A2U8GT22_9RHOO</name>